<reference evidence="1 2" key="1">
    <citation type="journal article" date="2014" name="Am. J. Bot.">
        <title>Genome assembly and annotation for red clover (Trifolium pratense; Fabaceae).</title>
        <authorList>
            <person name="Istvanek J."/>
            <person name="Jaros M."/>
            <person name="Krenek A."/>
            <person name="Repkova J."/>
        </authorList>
    </citation>
    <scope>NUCLEOTIDE SEQUENCE [LARGE SCALE GENOMIC DNA]</scope>
    <source>
        <strain evidence="2">cv. Tatra</strain>
        <tissue evidence="1">Young leaves</tissue>
    </source>
</reference>
<comment type="caution">
    <text evidence="1">The sequence shown here is derived from an EMBL/GenBank/DDBJ whole genome shotgun (WGS) entry which is preliminary data.</text>
</comment>
<name>A0A2K3KU08_TRIPR</name>
<gene>
    <name evidence="1" type="ORF">L195_g064580</name>
</gene>
<proteinExistence type="predicted"/>
<reference evidence="1 2" key="2">
    <citation type="journal article" date="2017" name="Front. Plant Sci.">
        <title>Gene Classification and Mining of Molecular Markers Useful in Red Clover (Trifolium pratense) Breeding.</title>
        <authorList>
            <person name="Istvanek J."/>
            <person name="Dluhosova J."/>
            <person name="Dluhos P."/>
            <person name="Patkova L."/>
            <person name="Nedelnik J."/>
            <person name="Repkova J."/>
        </authorList>
    </citation>
    <scope>NUCLEOTIDE SEQUENCE [LARGE SCALE GENOMIC DNA]</scope>
    <source>
        <strain evidence="2">cv. Tatra</strain>
        <tissue evidence="1">Young leaves</tissue>
    </source>
</reference>
<protein>
    <submittedName>
        <fullName evidence="1">Uncharacterized protein</fullName>
    </submittedName>
</protein>
<accession>A0A2K3KU08</accession>
<dbReference type="EMBL" id="ASHM01256970">
    <property type="protein sequence ID" value="PNX69759.1"/>
    <property type="molecule type" value="Genomic_DNA"/>
</dbReference>
<sequence length="40" mass="4629">MCHHGLLAYLALTTYSSFLNLELRITPDCFFFYGLLQTSQ</sequence>
<feature type="non-terminal residue" evidence="1">
    <location>
        <position position="40"/>
    </location>
</feature>
<organism evidence="1 2">
    <name type="scientific">Trifolium pratense</name>
    <name type="common">Red clover</name>
    <dbReference type="NCBI Taxonomy" id="57577"/>
    <lineage>
        <taxon>Eukaryota</taxon>
        <taxon>Viridiplantae</taxon>
        <taxon>Streptophyta</taxon>
        <taxon>Embryophyta</taxon>
        <taxon>Tracheophyta</taxon>
        <taxon>Spermatophyta</taxon>
        <taxon>Magnoliopsida</taxon>
        <taxon>eudicotyledons</taxon>
        <taxon>Gunneridae</taxon>
        <taxon>Pentapetalae</taxon>
        <taxon>rosids</taxon>
        <taxon>fabids</taxon>
        <taxon>Fabales</taxon>
        <taxon>Fabaceae</taxon>
        <taxon>Papilionoideae</taxon>
        <taxon>50 kb inversion clade</taxon>
        <taxon>NPAAA clade</taxon>
        <taxon>Hologalegina</taxon>
        <taxon>IRL clade</taxon>
        <taxon>Trifolieae</taxon>
        <taxon>Trifolium</taxon>
    </lineage>
</organism>
<dbReference type="AlphaFoldDB" id="A0A2K3KU08"/>
<evidence type="ECO:0000313" key="2">
    <source>
        <dbReference type="Proteomes" id="UP000236291"/>
    </source>
</evidence>
<evidence type="ECO:0000313" key="1">
    <source>
        <dbReference type="EMBL" id="PNX69759.1"/>
    </source>
</evidence>
<dbReference type="Proteomes" id="UP000236291">
    <property type="component" value="Unassembled WGS sequence"/>
</dbReference>